<comment type="caution">
    <text evidence="1">The sequence shown here is derived from an EMBL/GenBank/DDBJ whole genome shotgun (WGS) entry which is preliminary data.</text>
</comment>
<protein>
    <submittedName>
        <fullName evidence="1">PARP-type domain-containing protein</fullName>
    </submittedName>
</protein>
<organism evidence="1 2">
    <name type="scientific">Durusdinium trenchii</name>
    <dbReference type="NCBI Taxonomy" id="1381693"/>
    <lineage>
        <taxon>Eukaryota</taxon>
        <taxon>Sar</taxon>
        <taxon>Alveolata</taxon>
        <taxon>Dinophyceae</taxon>
        <taxon>Suessiales</taxon>
        <taxon>Symbiodiniaceae</taxon>
        <taxon>Durusdinium</taxon>
    </lineage>
</organism>
<evidence type="ECO:0000313" key="2">
    <source>
        <dbReference type="Proteomes" id="UP001642464"/>
    </source>
</evidence>
<reference evidence="1 2" key="1">
    <citation type="submission" date="2024-02" db="EMBL/GenBank/DDBJ databases">
        <authorList>
            <person name="Chen Y."/>
            <person name="Shah S."/>
            <person name="Dougan E. K."/>
            <person name="Thang M."/>
            <person name="Chan C."/>
        </authorList>
    </citation>
    <scope>NUCLEOTIDE SEQUENCE [LARGE SCALE GENOMIC DNA]</scope>
</reference>
<dbReference type="Gene3D" id="1.10.30.10">
    <property type="entry name" value="High mobility group box domain"/>
    <property type="match status" value="1"/>
</dbReference>
<evidence type="ECO:0000313" key="1">
    <source>
        <dbReference type="EMBL" id="CAK9093085.1"/>
    </source>
</evidence>
<gene>
    <name evidence="1" type="ORF">SCF082_LOCUS43784</name>
</gene>
<dbReference type="Proteomes" id="UP001642464">
    <property type="component" value="Unassembled WGS sequence"/>
</dbReference>
<sequence>MSRPYDVSAPDNQKSIQRERARCVWSLLCFLAKTLEDLFSMGTPVKHIINTIVPDDTTTRLRGPNPGDRTMVYTLMNQVQSCIVNYEKKLDSSNTGWHCLALPCPTSILHVADTPNIHAAYTSYLLASASGIGKGLQRLGLSQDLEGFHGAKWIAQVMCGDALEANSAAFNVERRLLTQQRERGERLNVVAIRYKCGNHQLCLARKCIVLGVERFWCTLVRLAHLFECSSFRRRFTAQLITLLKKPGIQVSQYPPEMSEWQRRAEWLLKDFQAPAKVQEKLLGQILQFLNGDTRSDTITHWCLTETESGGPCCKSDSEAWNKMVSLLCPFLSRGYAVPLLYRMKHYGPAAAYIRVGCCLHQLLPRILAVDDAGIKEAGNPSSNLCQVVDALLADNRRLKSDQLLNDADFHLLVSNLLDEDKNYAAQNGARRQLVQRELSKHDFHQSSIIIDMLVQRMEPGINFFLKRTGILYDLQYLSHSNPNHEALKDDSKSRFLKVIRGDLGRELLGRYMSFLLHGLTESVTMGLDGSQAQLDLIFEMVIGCVTDLHRRLVAEFLSPPFTLLALADADESSFVTGWQQLHLKYGECACCVDQEFTTPLLQAFPAFENDLSTPVTEDQQKDIQALQEFLSEVCTWSPLSSDAVEILNGQVQWALSRRGHQFVKQGKAAIETSLLARAVKHYNWLADAASKDTMPSKMDGRHPDRTREIMETDAEKRARFNHAATHKIRKLSGWNVFLKQQVQGESLDMGDYTRRVKDASKLWKTMSQDDKEAFEVEANHQEKLRGELAQQPLSAGHAAKAPTALEKAVGHNSCKRLSARRLKLNDEQFDCHSVWDLATCMCDSHGALKAEQIDMTLSDGDVQFKLDETLHQPIMSNQTDDLPEVHDSPCLPFICRTNCHYPRMQQLVKDLTWRLEEHKVKPASLLLFTVEHSNYPVLLGVSMKRPMSHIFVNAALDADQVSLTDARGTLPQFQSSHELMLKLLREHSPNPDSTLAVTVDVWGGSDNAEKEEEQAAPMSSVVATEQRAVQEAPADFMLHGYLGSEPIGLKLVEGFGTLVLPVFVICFQDGKCTSERRREFVKSCRNALGLGPNGPMVFYSQHHLGEDQRRRLNARETESLDIQYASLVVTCFARVPSHPDSSLVPDCQHNKQILPVVKGRGLKGLNQL</sequence>
<keyword evidence="2" id="KW-1185">Reference proteome</keyword>
<accession>A0ABP0R0A7</accession>
<name>A0ABP0R0A7_9DINO</name>
<proteinExistence type="predicted"/>
<dbReference type="EMBL" id="CAXAMM010040429">
    <property type="protein sequence ID" value="CAK9093085.1"/>
    <property type="molecule type" value="Genomic_DNA"/>
</dbReference>
<dbReference type="InterPro" id="IPR036910">
    <property type="entry name" value="HMG_box_dom_sf"/>
</dbReference>